<dbReference type="OMA" id="LMMDMNI"/>
<evidence type="ECO:0000313" key="2">
    <source>
        <dbReference type="Proteomes" id="UP000233080"/>
    </source>
</evidence>
<dbReference type="Proteomes" id="UP000233080">
    <property type="component" value="Unassembled WGS sequence"/>
</dbReference>
<name>A0A2K5HH02_COLAP</name>
<evidence type="ECO:0000313" key="1">
    <source>
        <dbReference type="Ensembl" id="ENSCANP00000003632.1"/>
    </source>
</evidence>
<sequence length="64" mass="7364">MVKFQVLKTNFSLPIPGNKHVPECSLNLERTSALLNANLMMDMNIYDQILENTFLYCTVGKWLT</sequence>
<proteinExistence type="predicted"/>
<dbReference type="AlphaFoldDB" id="A0A2K5HH02"/>
<keyword evidence="2" id="KW-1185">Reference proteome</keyword>
<protein>
    <submittedName>
        <fullName evidence="1">Uncharacterized protein</fullName>
    </submittedName>
</protein>
<reference evidence="1" key="2">
    <citation type="submission" date="2025-09" db="UniProtKB">
        <authorList>
            <consortium name="Ensembl"/>
        </authorList>
    </citation>
    <scope>IDENTIFICATION</scope>
</reference>
<organism evidence="1 2">
    <name type="scientific">Colobus angolensis palliatus</name>
    <name type="common">Peters' Angolan colobus</name>
    <dbReference type="NCBI Taxonomy" id="336983"/>
    <lineage>
        <taxon>Eukaryota</taxon>
        <taxon>Metazoa</taxon>
        <taxon>Chordata</taxon>
        <taxon>Craniata</taxon>
        <taxon>Vertebrata</taxon>
        <taxon>Euteleostomi</taxon>
        <taxon>Mammalia</taxon>
        <taxon>Eutheria</taxon>
        <taxon>Euarchontoglires</taxon>
        <taxon>Primates</taxon>
        <taxon>Haplorrhini</taxon>
        <taxon>Catarrhini</taxon>
        <taxon>Cercopithecidae</taxon>
        <taxon>Colobinae</taxon>
        <taxon>Colobus</taxon>
    </lineage>
</organism>
<reference evidence="1" key="1">
    <citation type="submission" date="2025-08" db="UniProtKB">
        <authorList>
            <consortium name="Ensembl"/>
        </authorList>
    </citation>
    <scope>IDENTIFICATION</scope>
</reference>
<accession>A0A2K5HH02</accession>
<dbReference type="Ensembl" id="ENSCANT00000014443.1">
    <property type="protein sequence ID" value="ENSCANP00000003632.1"/>
    <property type="gene ID" value="ENSCANG00000012996.1"/>
</dbReference>